<evidence type="ECO:0000313" key="3">
    <source>
        <dbReference type="Proteomes" id="UP000028582"/>
    </source>
</evidence>
<reference evidence="2 3" key="1">
    <citation type="submission" date="2013-11" db="EMBL/GenBank/DDBJ databases">
        <title>The Genome Sequence of Phytophthora parasitica P1976.</title>
        <authorList>
            <consortium name="The Broad Institute Genomics Platform"/>
            <person name="Russ C."/>
            <person name="Tyler B."/>
            <person name="Panabieres F."/>
            <person name="Shan W."/>
            <person name="Tripathy S."/>
            <person name="Grunwald N."/>
            <person name="Machado M."/>
            <person name="Johnson C.S."/>
            <person name="Walker B."/>
            <person name="Young S."/>
            <person name="Zeng Q."/>
            <person name="Gargeya S."/>
            <person name="Fitzgerald M."/>
            <person name="Haas B."/>
            <person name="Abouelleil A."/>
            <person name="Allen A.W."/>
            <person name="Alvarado L."/>
            <person name="Arachchi H.M."/>
            <person name="Berlin A.M."/>
            <person name="Chapman S.B."/>
            <person name="Gainer-Dewar J."/>
            <person name="Goldberg J."/>
            <person name="Griggs A."/>
            <person name="Gujja S."/>
            <person name="Hansen M."/>
            <person name="Howarth C."/>
            <person name="Imamovic A."/>
            <person name="Ireland A."/>
            <person name="Larimer J."/>
            <person name="McCowan C."/>
            <person name="Murphy C."/>
            <person name="Pearson M."/>
            <person name="Poon T.W."/>
            <person name="Priest M."/>
            <person name="Roberts A."/>
            <person name="Saif S."/>
            <person name="Shea T."/>
            <person name="Sisk P."/>
            <person name="Sykes S."/>
            <person name="Wortman J."/>
            <person name="Nusbaum C."/>
            <person name="Birren B."/>
        </authorList>
    </citation>
    <scope>NUCLEOTIDE SEQUENCE [LARGE SCALE GENOMIC DNA]</scope>
    <source>
        <strain evidence="2 3">P1976</strain>
    </source>
</reference>
<gene>
    <name evidence="2" type="ORF">F444_02120</name>
</gene>
<comment type="caution">
    <text evidence="2">The sequence shown here is derived from an EMBL/GenBank/DDBJ whole genome shotgun (WGS) entry which is preliminary data.</text>
</comment>
<feature type="non-terminal residue" evidence="2">
    <location>
        <position position="1"/>
    </location>
</feature>
<dbReference type="Proteomes" id="UP000028582">
    <property type="component" value="Unassembled WGS sequence"/>
</dbReference>
<name>A0A081AYK7_PHYNI</name>
<evidence type="ECO:0000256" key="1">
    <source>
        <dbReference type="SAM" id="MobiDB-lite"/>
    </source>
</evidence>
<feature type="region of interest" description="Disordered" evidence="1">
    <location>
        <begin position="1"/>
        <end position="36"/>
    </location>
</feature>
<dbReference type="EMBL" id="ANJA01000392">
    <property type="protein sequence ID" value="ETO83968.1"/>
    <property type="molecule type" value="Genomic_DNA"/>
</dbReference>
<sequence>NKFSKTAAETCGNDTAKDSRGNPRRQPHGTHSTTPA</sequence>
<dbReference type="AlphaFoldDB" id="A0A081AYK7"/>
<proteinExistence type="predicted"/>
<protein>
    <submittedName>
        <fullName evidence="2">Uncharacterized protein</fullName>
    </submittedName>
</protein>
<evidence type="ECO:0000313" key="2">
    <source>
        <dbReference type="EMBL" id="ETO83968.1"/>
    </source>
</evidence>
<accession>A0A081AYK7</accession>
<organism evidence="2 3">
    <name type="scientific">Phytophthora nicotianae P1976</name>
    <dbReference type="NCBI Taxonomy" id="1317066"/>
    <lineage>
        <taxon>Eukaryota</taxon>
        <taxon>Sar</taxon>
        <taxon>Stramenopiles</taxon>
        <taxon>Oomycota</taxon>
        <taxon>Peronosporomycetes</taxon>
        <taxon>Peronosporales</taxon>
        <taxon>Peronosporaceae</taxon>
        <taxon>Phytophthora</taxon>
    </lineage>
</organism>